<protein>
    <submittedName>
        <fullName evidence="1">Uncharacterized protein</fullName>
    </submittedName>
</protein>
<proteinExistence type="predicted"/>
<name>A0AAV0XS41_9HEMI</name>
<evidence type="ECO:0000313" key="2">
    <source>
        <dbReference type="Proteomes" id="UP001160148"/>
    </source>
</evidence>
<comment type="caution">
    <text evidence="1">The sequence shown here is derived from an EMBL/GenBank/DDBJ whole genome shotgun (WGS) entry which is preliminary data.</text>
</comment>
<organism evidence="1 2">
    <name type="scientific">Macrosiphum euphorbiae</name>
    <name type="common">potato aphid</name>
    <dbReference type="NCBI Taxonomy" id="13131"/>
    <lineage>
        <taxon>Eukaryota</taxon>
        <taxon>Metazoa</taxon>
        <taxon>Ecdysozoa</taxon>
        <taxon>Arthropoda</taxon>
        <taxon>Hexapoda</taxon>
        <taxon>Insecta</taxon>
        <taxon>Pterygota</taxon>
        <taxon>Neoptera</taxon>
        <taxon>Paraneoptera</taxon>
        <taxon>Hemiptera</taxon>
        <taxon>Sternorrhyncha</taxon>
        <taxon>Aphidomorpha</taxon>
        <taxon>Aphidoidea</taxon>
        <taxon>Aphididae</taxon>
        <taxon>Macrosiphini</taxon>
        <taxon>Macrosiphum</taxon>
    </lineage>
</organism>
<dbReference type="Proteomes" id="UP001160148">
    <property type="component" value="Unassembled WGS sequence"/>
</dbReference>
<keyword evidence="2" id="KW-1185">Reference proteome</keyword>
<reference evidence="1 2" key="1">
    <citation type="submission" date="2023-01" db="EMBL/GenBank/DDBJ databases">
        <authorList>
            <person name="Whitehead M."/>
        </authorList>
    </citation>
    <scope>NUCLEOTIDE SEQUENCE [LARGE SCALE GENOMIC DNA]</scope>
</reference>
<gene>
    <name evidence="1" type="ORF">MEUPH1_LOCUS24407</name>
</gene>
<dbReference type="EMBL" id="CARXXK010000306">
    <property type="protein sequence ID" value="CAI6370272.1"/>
    <property type="molecule type" value="Genomic_DNA"/>
</dbReference>
<dbReference type="AlphaFoldDB" id="A0AAV0XS41"/>
<accession>A0AAV0XS41</accession>
<evidence type="ECO:0000313" key="1">
    <source>
        <dbReference type="EMBL" id="CAI6370272.1"/>
    </source>
</evidence>
<sequence length="171" mass="18742">MISYPPTRCQAVTGHTQYIRTSGARCVTENVGGSFTGNLYATVAGTTNGCYRYRFGWRTRPTTPCCTGRDGKWYYADYKNRTLFSCDYKIRPPDSIATPPLRPCVGEGSAEGIVDGRPVGTPTAMALACASHTYTIFEYPSSDGNNIRVFRNVDCARCNGLTINQLMCDTA</sequence>